<dbReference type="SUPFAM" id="SSF56349">
    <property type="entry name" value="DNA breaking-rejoining enzymes"/>
    <property type="match status" value="1"/>
</dbReference>
<dbReference type="PANTHER" id="PTHR30349">
    <property type="entry name" value="PHAGE INTEGRASE-RELATED"/>
    <property type="match status" value="1"/>
</dbReference>
<dbReference type="Pfam" id="PF13495">
    <property type="entry name" value="Phage_int_SAM_4"/>
    <property type="match status" value="1"/>
</dbReference>
<keyword evidence="2" id="KW-0229">DNA integration</keyword>
<dbReference type="InterPro" id="IPR010998">
    <property type="entry name" value="Integrase_recombinase_N"/>
</dbReference>
<evidence type="ECO:0000256" key="5">
    <source>
        <dbReference type="PROSITE-ProRule" id="PRU01248"/>
    </source>
</evidence>
<dbReference type="GO" id="GO:0015074">
    <property type="term" value="P:DNA integration"/>
    <property type="evidence" value="ECO:0007669"/>
    <property type="project" value="UniProtKB-KW"/>
</dbReference>
<dbReference type="GO" id="GO:0003677">
    <property type="term" value="F:DNA binding"/>
    <property type="evidence" value="ECO:0007669"/>
    <property type="project" value="UniProtKB-UniRule"/>
</dbReference>
<dbReference type="InterPro" id="IPR044068">
    <property type="entry name" value="CB"/>
</dbReference>
<dbReference type="AlphaFoldDB" id="A5G5H7"/>
<dbReference type="Pfam" id="PF00589">
    <property type="entry name" value="Phage_integrase"/>
    <property type="match status" value="1"/>
</dbReference>
<evidence type="ECO:0000259" key="6">
    <source>
        <dbReference type="PROSITE" id="PS51898"/>
    </source>
</evidence>
<evidence type="ECO:0000256" key="1">
    <source>
        <dbReference type="ARBA" id="ARBA00008857"/>
    </source>
</evidence>
<dbReference type="Proteomes" id="UP000006695">
    <property type="component" value="Chromosome"/>
</dbReference>
<keyword evidence="9" id="KW-1185">Reference proteome</keyword>
<evidence type="ECO:0000313" key="8">
    <source>
        <dbReference type="EMBL" id="ABQ27045.1"/>
    </source>
</evidence>
<evidence type="ECO:0000256" key="3">
    <source>
        <dbReference type="ARBA" id="ARBA00023125"/>
    </source>
</evidence>
<accession>A5G5H7</accession>
<comment type="similarity">
    <text evidence="1">Belongs to the 'phage' integrase family.</text>
</comment>
<dbReference type="KEGG" id="gur:Gura_2872"/>
<proteinExistence type="inferred from homology"/>
<dbReference type="PROSITE" id="PS51898">
    <property type="entry name" value="TYR_RECOMBINASE"/>
    <property type="match status" value="1"/>
</dbReference>
<dbReference type="PROSITE" id="PS51900">
    <property type="entry name" value="CB"/>
    <property type="match status" value="1"/>
</dbReference>
<evidence type="ECO:0000313" key="9">
    <source>
        <dbReference type="Proteomes" id="UP000006695"/>
    </source>
</evidence>
<evidence type="ECO:0000256" key="4">
    <source>
        <dbReference type="ARBA" id="ARBA00023172"/>
    </source>
</evidence>
<evidence type="ECO:0000259" key="7">
    <source>
        <dbReference type="PROSITE" id="PS51900"/>
    </source>
</evidence>
<reference evidence="8 9" key="1">
    <citation type="submission" date="2007-05" db="EMBL/GenBank/DDBJ databases">
        <title>Complete sequence of Geobacter uraniireducens Rf4.</title>
        <authorList>
            <consortium name="US DOE Joint Genome Institute"/>
            <person name="Copeland A."/>
            <person name="Lucas S."/>
            <person name="Lapidus A."/>
            <person name="Barry K."/>
            <person name="Detter J.C."/>
            <person name="Glavina del Rio T."/>
            <person name="Hammon N."/>
            <person name="Israni S."/>
            <person name="Dalin E."/>
            <person name="Tice H."/>
            <person name="Pitluck S."/>
            <person name="Chertkov O."/>
            <person name="Brettin T."/>
            <person name="Bruce D."/>
            <person name="Han C."/>
            <person name="Schmutz J."/>
            <person name="Larimer F."/>
            <person name="Land M."/>
            <person name="Hauser L."/>
            <person name="Kyrpides N."/>
            <person name="Mikhailova N."/>
            <person name="Shelobolina E."/>
            <person name="Aklujkar M."/>
            <person name="Lovley D."/>
            <person name="Richardson P."/>
        </authorList>
    </citation>
    <scope>NUCLEOTIDE SEQUENCE [LARGE SCALE GENOMIC DNA]</scope>
    <source>
        <strain evidence="8 9">Rf4</strain>
    </source>
</reference>
<dbReference type="InterPro" id="IPR004107">
    <property type="entry name" value="Integrase_SAM-like_N"/>
</dbReference>
<dbReference type="Gene3D" id="1.10.150.130">
    <property type="match status" value="1"/>
</dbReference>
<dbReference type="PANTHER" id="PTHR30349:SF64">
    <property type="entry name" value="PROPHAGE INTEGRASE INTD-RELATED"/>
    <property type="match status" value="1"/>
</dbReference>
<dbReference type="InterPro" id="IPR011010">
    <property type="entry name" value="DNA_brk_join_enz"/>
</dbReference>
<dbReference type="HOGENOM" id="CLU_027562_9_5_7"/>
<evidence type="ECO:0000256" key="2">
    <source>
        <dbReference type="ARBA" id="ARBA00022908"/>
    </source>
</evidence>
<keyword evidence="4" id="KW-0233">DNA recombination</keyword>
<dbReference type="GO" id="GO:0006310">
    <property type="term" value="P:DNA recombination"/>
    <property type="evidence" value="ECO:0007669"/>
    <property type="project" value="UniProtKB-KW"/>
</dbReference>
<dbReference type="OrthoDB" id="9801717at2"/>
<dbReference type="InterPro" id="IPR002104">
    <property type="entry name" value="Integrase_catalytic"/>
</dbReference>
<dbReference type="STRING" id="351605.Gura_2872"/>
<gene>
    <name evidence="8" type="ordered locus">Gura_2872</name>
</gene>
<dbReference type="RefSeq" id="WP_011939718.1">
    <property type="nucleotide sequence ID" value="NC_009483.1"/>
</dbReference>
<keyword evidence="3 5" id="KW-0238">DNA-binding</keyword>
<name>A5G5H7_GEOUR</name>
<dbReference type="InterPro" id="IPR013762">
    <property type="entry name" value="Integrase-like_cat_sf"/>
</dbReference>
<sequence>MTDLRRRMMEDLQLAGYSARTQKSYLDAVRGLAKYYMRSPDLLSEDDVRGFFLHLLKVRKAARSTFTIYLSGIKFFFETTLQRKWSVFGITKPAKSKRLPVVLSRKEVRTLLKSIKNPRVKMALTIIYACGLRLSEGARLKVKDIDSGRKLLWVRDGKGMKDRCVPLPKRPLELLQTHYRLFGAGSEYLFPSGDGHINICTIQTAFRVAVRKSDIGKTATVHTLRHSYATHLLENGEDSATLKEILGHSSITTTNIYLHMTEMLTGRLGKSLNELMSDL</sequence>
<dbReference type="Gene3D" id="1.10.443.10">
    <property type="entry name" value="Intergrase catalytic core"/>
    <property type="match status" value="1"/>
</dbReference>
<organism evidence="8 9">
    <name type="scientific">Geotalea uraniireducens (strain Rf4)</name>
    <name type="common">Geobacter uraniireducens</name>
    <dbReference type="NCBI Taxonomy" id="351605"/>
    <lineage>
        <taxon>Bacteria</taxon>
        <taxon>Pseudomonadati</taxon>
        <taxon>Thermodesulfobacteriota</taxon>
        <taxon>Desulfuromonadia</taxon>
        <taxon>Geobacterales</taxon>
        <taxon>Geobacteraceae</taxon>
        <taxon>Geotalea</taxon>
    </lineage>
</organism>
<protein>
    <submittedName>
        <fullName evidence="8">Phage integrase family protein</fullName>
    </submittedName>
</protein>
<feature type="domain" description="Tyr recombinase" evidence="6">
    <location>
        <begin position="98"/>
        <end position="273"/>
    </location>
</feature>
<feature type="domain" description="Core-binding (CB)" evidence="7">
    <location>
        <begin position="1"/>
        <end position="81"/>
    </location>
</feature>
<dbReference type="InterPro" id="IPR050090">
    <property type="entry name" value="Tyrosine_recombinase_XerCD"/>
</dbReference>
<dbReference type="EMBL" id="CP000698">
    <property type="protein sequence ID" value="ABQ27045.1"/>
    <property type="molecule type" value="Genomic_DNA"/>
</dbReference>